<feature type="compositionally biased region" description="Polar residues" evidence="1">
    <location>
        <begin position="30"/>
        <end position="44"/>
    </location>
</feature>
<feature type="region of interest" description="Disordered" evidence="1">
    <location>
        <begin position="90"/>
        <end position="208"/>
    </location>
</feature>
<feature type="compositionally biased region" description="Polar residues" evidence="1">
    <location>
        <begin position="133"/>
        <end position="160"/>
    </location>
</feature>
<keyword evidence="3" id="KW-1185">Reference proteome</keyword>
<evidence type="ECO:0000313" key="3">
    <source>
        <dbReference type="Proteomes" id="UP001283361"/>
    </source>
</evidence>
<dbReference type="EMBL" id="JAWDGP010006903">
    <property type="protein sequence ID" value="KAK3733305.1"/>
    <property type="molecule type" value="Genomic_DNA"/>
</dbReference>
<proteinExistence type="predicted"/>
<feature type="compositionally biased region" description="Low complexity" evidence="1">
    <location>
        <begin position="161"/>
        <end position="176"/>
    </location>
</feature>
<feature type="region of interest" description="Disordered" evidence="1">
    <location>
        <begin position="1"/>
        <end position="70"/>
    </location>
</feature>
<feature type="compositionally biased region" description="Polar residues" evidence="1">
    <location>
        <begin position="110"/>
        <end position="123"/>
    </location>
</feature>
<evidence type="ECO:0000313" key="2">
    <source>
        <dbReference type="EMBL" id="KAK3733305.1"/>
    </source>
</evidence>
<dbReference type="AlphaFoldDB" id="A0AAE0Y5I3"/>
<sequence length="533" mass="57074">MSDGLPIDGASSHGQPQGMLGYSGYKPAQFDSQGQVGSDFTGLSSRIAGDDGNGGIKSSQNYPDFSSGGSSQAYMGQGGAYMQASSRYFSGVGQGKPPPSINPAMHSLMSPGTTSQNSYQSNPHHQRGMRPNFSGQLGQTPQHAGSTPTLNHLLQSPNSLQQQRDSSSSVYSQDGSPKSESGPASSLQSSPYPIHHHQQGWGQSPRGSVPYTPYPSAAATSSMYRMQVKVAHLWSHSLGLCVSLFPTMSCFDDKSLPVLPSPHIESPPPRSSSAFPLHSRPLPVRAHFPPAVIHVHNNNRPQPVLRLRQGGRLQVEGTALGVTFSARLHGILPASRLLTNRIGSRRTIASSSLVAESQQTLTGLARLISTTILRHYWSSLRPPPASPLFRYLGSDKLSPLFTSPGLSRPVFSPCLLFHPLVVLFCSGGLVNYTIGLSCQLPLEFRHCGTGLVGSLKLVACPTVFSQITELSTLPESQGLTQLVAYPTVFSQITELFYSAGVSRAHPARSVPDCFQPDHRIVLLCRSLKSSPSS</sequence>
<feature type="compositionally biased region" description="Polar residues" evidence="1">
    <location>
        <begin position="56"/>
        <end position="70"/>
    </location>
</feature>
<reference evidence="2" key="1">
    <citation type="journal article" date="2023" name="G3 (Bethesda)">
        <title>A reference genome for the long-term kleptoplast-retaining sea slug Elysia crispata morphotype clarki.</title>
        <authorList>
            <person name="Eastman K.E."/>
            <person name="Pendleton A.L."/>
            <person name="Shaikh M.A."/>
            <person name="Suttiyut T."/>
            <person name="Ogas R."/>
            <person name="Tomko P."/>
            <person name="Gavelis G."/>
            <person name="Widhalm J.R."/>
            <person name="Wisecaver J.H."/>
        </authorList>
    </citation>
    <scope>NUCLEOTIDE SEQUENCE</scope>
    <source>
        <strain evidence="2">ECLA1</strain>
    </source>
</reference>
<organism evidence="2 3">
    <name type="scientific">Elysia crispata</name>
    <name type="common">lettuce slug</name>
    <dbReference type="NCBI Taxonomy" id="231223"/>
    <lineage>
        <taxon>Eukaryota</taxon>
        <taxon>Metazoa</taxon>
        <taxon>Spiralia</taxon>
        <taxon>Lophotrochozoa</taxon>
        <taxon>Mollusca</taxon>
        <taxon>Gastropoda</taxon>
        <taxon>Heterobranchia</taxon>
        <taxon>Euthyneura</taxon>
        <taxon>Panpulmonata</taxon>
        <taxon>Sacoglossa</taxon>
        <taxon>Placobranchoidea</taxon>
        <taxon>Plakobranchidae</taxon>
        <taxon>Elysia</taxon>
    </lineage>
</organism>
<accession>A0AAE0Y5I3</accession>
<gene>
    <name evidence="2" type="ORF">RRG08_037097</name>
</gene>
<comment type="caution">
    <text evidence="2">The sequence shown here is derived from an EMBL/GenBank/DDBJ whole genome shotgun (WGS) entry which is preliminary data.</text>
</comment>
<protein>
    <submittedName>
        <fullName evidence="2">Uncharacterized protein</fullName>
    </submittedName>
</protein>
<dbReference type="Proteomes" id="UP001283361">
    <property type="component" value="Unassembled WGS sequence"/>
</dbReference>
<feature type="compositionally biased region" description="Polar residues" evidence="1">
    <location>
        <begin position="178"/>
        <end position="191"/>
    </location>
</feature>
<evidence type="ECO:0000256" key="1">
    <source>
        <dbReference type="SAM" id="MobiDB-lite"/>
    </source>
</evidence>
<name>A0AAE0Y5I3_9GAST</name>